<dbReference type="EMBL" id="PXOG01000147">
    <property type="protein sequence ID" value="RGP72601.1"/>
    <property type="molecule type" value="Genomic_DNA"/>
</dbReference>
<dbReference type="GO" id="GO:0016020">
    <property type="term" value="C:membrane"/>
    <property type="evidence" value="ECO:0007669"/>
    <property type="project" value="UniProtKB-SubCell"/>
</dbReference>
<dbReference type="PANTHER" id="PTHR33048">
    <property type="entry name" value="PTH11-LIKE INTEGRAL MEMBRANE PROTEIN (AFU_ORTHOLOGUE AFUA_5G11245)"/>
    <property type="match status" value="1"/>
</dbReference>
<name>A0A395SJN6_9HYPO</name>
<dbReference type="InterPro" id="IPR052337">
    <property type="entry name" value="SAT4-like"/>
</dbReference>
<evidence type="ECO:0000256" key="6">
    <source>
        <dbReference type="SAM" id="MobiDB-lite"/>
    </source>
</evidence>
<dbReference type="STRING" id="694270.A0A395SJN6"/>
<organism evidence="9 10">
    <name type="scientific">Fusarium longipes</name>
    <dbReference type="NCBI Taxonomy" id="694270"/>
    <lineage>
        <taxon>Eukaryota</taxon>
        <taxon>Fungi</taxon>
        <taxon>Dikarya</taxon>
        <taxon>Ascomycota</taxon>
        <taxon>Pezizomycotina</taxon>
        <taxon>Sordariomycetes</taxon>
        <taxon>Hypocreomycetidae</taxon>
        <taxon>Hypocreales</taxon>
        <taxon>Nectriaceae</taxon>
        <taxon>Fusarium</taxon>
    </lineage>
</organism>
<evidence type="ECO:0000256" key="1">
    <source>
        <dbReference type="ARBA" id="ARBA00004141"/>
    </source>
</evidence>
<feature type="region of interest" description="Disordered" evidence="6">
    <location>
        <begin position="392"/>
        <end position="413"/>
    </location>
</feature>
<comment type="subcellular location">
    <subcellularLocation>
        <location evidence="1">Membrane</location>
        <topology evidence="1">Multi-pass membrane protein</topology>
    </subcellularLocation>
</comment>
<dbReference type="InterPro" id="IPR049326">
    <property type="entry name" value="Rhodopsin_dom_fungi"/>
</dbReference>
<feature type="transmembrane region" description="Helical" evidence="7">
    <location>
        <begin position="255"/>
        <end position="282"/>
    </location>
</feature>
<dbReference type="PANTHER" id="PTHR33048:SF143">
    <property type="entry name" value="EXTRACELLULAR MEMBRANE PROTEIN CFEM DOMAIN-CONTAINING PROTEIN-RELATED"/>
    <property type="match status" value="1"/>
</dbReference>
<evidence type="ECO:0000256" key="7">
    <source>
        <dbReference type="SAM" id="Phobius"/>
    </source>
</evidence>
<feature type="transmembrane region" description="Helical" evidence="7">
    <location>
        <begin position="334"/>
        <end position="357"/>
    </location>
</feature>
<reference evidence="9 10" key="1">
    <citation type="journal article" date="2018" name="PLoS Pathog.">
        <title>Evolution of structural diversity of trichothecenes, a family of toxins produced by plant pathogenic and entomopathogenic fungi.</title>
        <authorList>
            <person name="Proctor R.H."/>
            <person name="McCormick S.P."/>
            <person name="Kim H.S."/>
            <person name="Cardoza R.E."/>
            <person name="Stanley A.M."/>
            <person name="Lindo L."/>
            <person name="Kelly A."/>
            <person name="Brown D.W."/>
            <person name="Lee T."/>
            <person name="Vaughan M.M."/>
            <person name="Alexander N.J."/>
            <person name="Busman M."/>
            <person name="Gutierrez S."/>
        </authorList>
    </citation>
    <scope>NUCLEOTIDE SEQUENCE [LARGE SCALE GENOMIC DNA]</scope>
    <source>
        <strain evidence="9 10">NRRL 20695</strain>
    </source>
</reference>
<comment type="caution">
    <text evidence="9">The sequence shown here is derived from an EMBL/GenBank/DDBJ whole genome shotgun (WGS) entry which is preliminary data.</text>
</comment>
<keyword evidence="10" id="KW-1185">Reference proteome</keyword>
<feature type="transmembrane region" description="Helical" evidence="7">
    <location>
        <begin position="294"/>
        <end position="314"/>
    </location>
</feature>
<evidence type="ECO:0000313" key="9">
    <source>
        <dbReference type="EMBL" id="RGP72601.1"/>
    </source>
</evidence>
<evidence type="ECO:0000256" key="5">
    <source>
        <dbReference type="ARBA" id="ARBA00038359"/>
    </source>
</evidence>
<dbReference type="Pfam" id="PF20684">
    <property type="entry name" value="Fung_rhodopsin"/>
    <property type="match status" value="1"/>
</dbReference>
<evidence type="ECO:0000256" key="2">
    <source>
        <dbReference type="ARBA" id="ARBA00022692"/>
    </source>
</evidence>
<keyword evidence="2 7" id="KW-0812">Transmembrane</keyword>
<dbReference type="Proteomes" id="UP000266234">
    <property type="component" value="Unassembled WGS sequence"/>
</dbReference>
<protein>
    <recommendedName>
        <fullName evidence="8">Rhodopsin domain-containing protein</fullName>
    </recommendedName>
</protein>
<dbReference type="OrthoDB" id="2496787at2759"/>
<keyword evidence="3 7" id="KW-1133">Transmembrane helix</keyword>
<feature type="compositionally biased region" description="Basic and acidic residues" evidence="6">
    <location>
        <begin position="404"/>
        <end position="413"/>
    </location>
</feature>
<evidence type="ECO:0000256" key="4">
    <source>
        <dbReference type="ARBA" id="ARBA00023136"/>
    </source>
</evidence>
<feature type="transmembrane region" description="Helical" evidence="7">
    <location>
        <begin position="213"/>
        <end position="235"/>
    </location>
</feature>
<feature type="transmembrane region" description="Helical" evidence="7">
    <location>
        <begin position="178"/>
        <end position="201"/>
    </location>
</feature>
<dbReference type="AlphaFoldDB" id="A0A395SJN6"/>
<keyword evidence="4 7" id="KW-0472">Membrane</keyword>
<evidence type="ECO:0000256" key="3">
    <source>
        <dbReference type="ARBA" id="ARBA00022989"/>
    </source>
</evidence>
<gene>
    <name evidence="9" type="ORF">FLONG3_6609</name>
</gene>
<feature type="transmembrane region" description="Helical" evidence="7">
    <location>
        <begin position="100"/>
        <end position="121"/>
    </location>
</feature>
<accession>A0A395SJN6</accession>
<proteinExistence type="inferred from homology"/>
<evidence type="ECO:0000313" key="10">
    <source>
        <dbReference type="Proteomes" id="UP000266234"/>
    </source>
</evidence>
<feature type="domain" description="Rhodopsin" evidence="8">
    <location>
        <begin position="118"/>
        <end position="358"/>
    </location>
</feature>
<feature type="region of interest" description="Disordered" evidence="6">
    <location>
        <begin position="425"/>
        <end position="459"/>
    </location>
</feature>
<comment type="similarity">
    <text evidence="5">Belongs to the SAT4 family.</text>
</comment>
<evidence type="ECO:0000259" key="8">
    <source>
        <dbReference type="Pfam" id="PF20684"/>
    </source>
</evidence>
<sequence>MSRLTITPPTRQDETTVAERFSGLRSAGDCLANFVDHNEVDFAFVAGLCAIDCSRVWEYAGVVEDFAQLFSEICSVKDSLTTLNMTYTYCDYPVRDKTSIFINVTIVLGVISGVSILLRLGTKYFLSKADFGLDDLFICLTLLIGMPSTAMNIHGTAGHGEGRDIWTLEFDQITKFGFYFWLLEVFYFAQVSFLKTSLLFFYLRIFPGKAQKLLWGTIVFNTVYGVVFVFLAAFQCTPVSYFWLNWDGEHKGKCFNIASIGWANAAISIILDFWMLGIPMWYLRKLKLHWKKKIGVAAMFIVGTFVTIVSIIRLQYIVHLGSSTNPTYDQTDVSIWSTVEINIGIICASMPALRVLLVRIFPALGGSSYDSSKYNNYGENYGRKSHVLSRSRAARVELPSETGDSDHSPEHGGIEMHRTFQVQYSENDEQSLVNGSGKFNKTQVTTQNRRSQDTGDNSL</sequence>